<dbReference type="GO" id="GO:0016787">
    <property type="term" value="F:hydrolase activity"/>
    <property type="evidence" value="ECO:0007669"/>
    <property type="project" value="UniProtKB-KW"/>
</dbReference>
<dbReference type="SMART" id="SM00973">
    <property type="entry name" value="Sec63"/>
    <property type="match status" value="1"/>
</dbReference>
<dbReference type="EC" id="5.6.2.4" evidence="13"/>
<dbReference type="STRING" id="1658172.A0A1B7NVD9"/>
<dbReference type="PANTHER" id="PTHR47835">
    <property type="entry name" value="HFM1, ATP DEPENDENT DNA HELICASE HOMOLOG"/>
    <property type="match status" value="1"/>
</dbReference>
<feature type="region of interest" description="Disordered" evidence="15">
    <location>
        <begin position="1427"/>
        <end position="1471"/>
    </location>
</feature>
<evidence type="ECO:0000256" key="14">
    <source>
        <dbReference type="ARBA" id="ARBA00048988"/>
    </source>
</evidence>
<dbReference type="OrthoDB" id="5575at2759"/>
<feature type="domain" description="Helicase ATP-binding" evidence="16">
    <location>
        <begin position="292"/>
        <end position="466"/>
    </location>
</feature>
<dbReference type="GO" id="GO:0005524">
    <property type="term" value="F:ATP binding"/>
    <property type="evidence" value="ECO:0007669"/>
    <property type="project" value="UniProtKB-KW"/>
</dbReference>
<evidence type="ECO:0000256" key="11">
    <source>
        <dbReference type="ARBA" id="ARBA00023254"/>
    </source>
</evidence>
<reference evidence="18 19" key="1">
    <citation type="submission" date="2015-07" db="EMBL/GenBank/DDBJ databases">
        <title>Emmonsia species relationships and genome sequence.</title>
        <authorList>
            <person name="Cuomo C.A."/>
            <person name="Schwartz I.S."/>
            <person name="Kenyon C."/>
            <person name="de Hoog G.S."/>
            <person name="Govender N.P."/>
            <person name="Botha A."/>
            <person name="Moreno L."/>
            <person name="de Vries M."/>
            <person name="Munoz J.F."/>
            <person name="Stielow J.B."/>
        </authorList>
    </citation>
    <scope>NUCLEOTIDE SEQUENCE [LARGE SCALE GENOMIC DNA]</scope>
    <source>
        <strain evidence="18 19">CBS 136260</strain>
    </source>
</reference>
<dbReference type="Proteomes" id="UP000091918">
    <property type="component" value="Unassembled WGS sequence"/>
</dbReference>
<keyword evidence="11" id="KW-0469">Meiosis</keyword>
<dbReference type="Pfam" id="PF02889">
    <property type="entry name" value="Sec63"/>
    <property type="match status" value="1"/>
</dbReference>
<feature type="compositionally biased region" description="Polar residues" evidence="15">
    <location>
        <begin position="1"/>
        <end position="11"/>
    </location>
</feature>
<feature type="compositionally biased region" description="Low complexity" evidence="15">
    <location>
        <begin position="1447"/>
        <end position="1459"/>
    </location>
</feature>
<comment type="caution">
    <text evidence="18">The sequence shown here is derived from an EMBL/GenBank/DDBJ whole genome shotgun (WGS) entry which is preliminary data.</text>
</comment>
<dbReference type="PROSITE" id="PS51192">
    <property type="entry name" value="HELICASE_ATP_BIND_1"/>
    <property type="match status" value="1"/>
</dbReference>
<dbReference type="InterPro" id="IPR057842">
    <property type="entry name" value="WH_MER3"/>
</dbReference>
<evidence type="ECO:0000256" key="6">
    <source>
        <dbReference type="ARBA" id="ARBA00022801"/>
    </source>
</evidence>
<dbReference type="InterPro" id="IPR027417">
    <property type="entry name" value="P-loop_NTPase"/>
</dbReference>
<dbReference type="FunFam" id="3.40.50.300:FF:001076">
    <property type="entry name" value="ATP-dependent DNA helicase MER3"/>
    <property type="match status" value="1"/>
</dbReference>
<dbReference type="FunFam" id="1.10.10.10:FF:000012">
    <property type="entry name" value="U5 small nuclear ribonucleoprotein helicase"/>
    <property type="match status" value="1"/>
</dbReference>
<evidence type="ECO:0000256" key="13">
    <source>
        <dbReference type="ARBA" id="ARBA00034808"/>
    </source>
</evidence>
<feature type="region of interest" description="Disordered" evidence="15">
    <location>
        <begin position="1090"/>
        <end position="1126"/>
    </location>
</feature>
<dbReference type="Pfam" id="PF00270">
    <property type="entry name" value="DEAD"/>
    <property type="match status" value="1"/>
</dbReference>
<comment type="cofactor">
    <cofactor evidence="1">
        <name>Zn(2+)</name>
        <dbReference type="ChEBI" id="CHEBI:29105"/>
    </cofactor>
</comment>
<evidence type="ECO:0000256" key="8">
    <source>
        <dbReference type="ARBA" id="ARBA00022833"/>
    </source>
</evidence>
<evidence type="ECO:0000256" key="7">
    <source>
        <dbReference type="ARBA" id="ARBA00022806"/>
    </source>
</evidence>
<feature type="compositionally biased region" description="Basic and acidic residues" evidence="15">
    <location>
        <begin position="1301"/>
        <end position="1316"/>
    </location>
</feature>
<dbReference type="InterPro" id="IPR001650">
    <property type="entry name" value="Helicase_C-like"/>
</dbReference>
<keyword evidence="3" id="KW-0479">Metal-binding</keyword>
<gene>
    <name evidence="18" type="ORF">ACJ72_04918</name>
</gene>
<dbReference type="GO" id="GO:0008270">
    <property type="term" value="F:zinc ion binding"/>
    <property type="evidence" value="ECO:0007669"/>
    <property type="project" value="UniProtKB-KW"/>
</dbReference>
<dbReference type="InterPro" id="IPR036390">
    <property type="entry name" value="WH_DNA-bd_sf"/>
</dbReference>
<dbReference type="SUPFAM" id="SSF158702">
    <property type="entry name" value="Sec63 N-terminal domain-like"/>
    <property type="match status" value="1"/>
</dbReference>
<protein>
    <recommendedName>
        <fullName evidence="13">DNA 3'-5' helicase</fullName>
        <ecNumber evidence="13">5.6.2.4</ecNumber>
    </recommendedName>
</protein>
<dbReference type="InterPro" id="IPR036388">
    <property type="entry name" value="WH-like_DNA-bd_sf"/>
</dbReference>
<dbReference type="GO" id="GO:0003676">
    <property type="term" value="F:nucleic acid binding"/>
    <property type="evidence" value="ECO:0007669"/>
    <property type="project" value="InterPro"/>
</dbReference>
<accession>A0A1B7NVD9</accession>
<keyword evidence="6" id="KW-0378">Hydrolase</keyword>
<feature type="region of interest" description="Disordered" evidence="15">
    <location>
        <begin position="1301"/>
        <end position="1326"/>
    </location>
</feature>
<dbReference type="GO" id="GO:0043138">
    <property type="term" value="F:3'-5' DNA helicase activity"/>
    <property type="evidence" value="ECO:0007669"/>
    <property type="project" value="UniProtKB-EC"/>
</dbReference>
<keyword evidence="9" id="KW-0067">ATP-binding</keyword>
<evidence type="ECO:0000256" key="5">
    <source>
        <dbReference type="ARBA" id="ARBA00022771"/>
    </source>
</evidence>
<evidence type="ECO:0000313" key="19">
    <source>
        <dbReference type="Proteomes" id="UP000091918"/>
    </source>
</evidence>
<feature type="region of interest" description="Disordered" evidence="15">
    <location>
        <begin position="207"/>
        <end position="228"/>
    </location>
</feature>
<dbReference type="Gene3D" id="1.10.10.10">
    <property type="entry name" value="Winged helix-like DNA-binding domain superfamily/Winged helix DNA-binding domain"/>
    <property type="match status" value="1"/>
</dbReference>
<comment type="catalytic activity">
    <reaction evidence="12">
        <text>Couples ATP hydrolysis with the unwinding of duplex DNA by translocating in the 3'-5' direction.</text>
        <dbReference type="EC" id="5.6.2.4"/>
    </reaction>
</comment>
<dbReference type="SMART" id="SM00490">
    <property type="entry name" value="HELICc"/>
    <property type="match status" value="1"/>
</dbReference>
<keyword evidence="8" id="KW-0862">Zinc</keyword>
<evidence type="ECO:0000256" key="2">
    <source>
        <dbReference type="ARBA" id="ARBA00010140"/>
    </source>
</evidence>
<feature type="domain" description="Helicase C-terminal" evidence="17">
    <location>
        <begin position="506"/>
        <end position="694"/>
    </location>
</feature>
<evidence type="ECO:0000259" key="16">
    <source>
        <dbReference type="PROSITE" id="PS51192"/>
    </source>
</evidence>
<evidence type="ECO:0000256" key="12">
    <source>
        <dbReference type="ARBA" id="ARBA00034617"/>
    </source>
</evidence>
<evidence type="ECO:0000256" key="10">
    <source>
        <dbReference type="ARBA" id="ARBA00023235"/>
    </source>
</evidence>
<evidence type="ECO:0000259" key="17">
    <source>
        <dbReference type="PROSITE" id="PS51194"/>
    </source>
</evidence>
<evidence type="ECO:0000256" key="15">
    <source>
        <dbReference type="SAM" id="MobiDB-lite"/>
    </source>
</evidence>
<keyword evidence="7" id="KW-0347">Helicase</keyword>
<dbReference type="SUPFAM" id="SSF46785">
    <property type="entry name" value="Winged helix' DNA-binding domain"/>
    <property type="match status" value="1"/>
</dbReference>
<keyword evidence="5" id="KW-0863">Zinc-finger</keyword>
<feature type="compositionally biased region" description="Polar residues" evidence="15">
    <location>
        <begin position="1460"/>
        <end position="1471"/>
    </location>
</feature>
<dbReference type="Gene3D" id="1.10.3380.10">
    <property type="entry name" value="Sec63 N-terminal domain-like domain"/>
    <property type="match status" value="1"/>
</dbReference>
<dbReference type="Pfam" id="PF00271">
    <property type="entry name" value="Helicase_C"/>
    <property type="match status" value="1"/>
</dbReference>
<feature type="compositionally biased region" description="Low complexity" evidence="15">
    <location>
        <begin position="20"/>
        <end position="39"/>
    </location>
</feature>
<dbReference type="EMBL" id="LGUA01000628">
    <property type="protein sequence ID" value="OAX80744.1"/>
    <property type="molecule type" value="Genomic_DNA"/>
</dbReference>
<feature type="region of interest" description="Disordered" evidence="15">
    <location>
        <begin position="1"/>
        <end position="39"/>
    </location>
</feature>
<evidence type="ECO:0000313" key="18">
    <source>
        <dbReference type="EMBL" id="OAX80744.1"/>
    </source>
</evidence>
<feature type="region of interest" description="Disordered" evidence="15">
    <location>
        <begin position="52"/>
        <end position="74"/>
    </location>
</feature>
<proteinExistence type="inferred from homology"/>
<dbReference type="InterPro" id="IPR011545">
    <property type="entry name" value="DEAD/DEAH_box_helicase_dom"/>
</dbReference>
<dbReference type="Pfam" id="PF23445">
    <property type="entry name" value="WHD_SNRNP200"/>
    <property type="match status" value="1"/>
</dbReference>
<comment type="catalytic activity">
    <reaction evidence="14">
        <text>ATP + H2O = ADP + phosphate + H(+)</text>
        <dbReference type="Rhea" id="RHEA:13065"/>
        <dbReference type="ChEBI" id="CHEBI:15377"/>
        <dbReference type="ChEBI" id="CHEBI:15378"/>
        <dbReference type="ChEBI" id="CHEBI:30616"/>
        <dbReference type="ChEBI" id="CHEBI:43474"/>
        <dbReference type="ChEBI" id="CHEBI:456216"/>
        <dbReference type="EC" id="5.6.2.4"/>
    </reaction>
</comment>
<dbReference type="FunFam" id="1.10.3380.10:FF:000012">
    <property type="entry name" value="DEAD/DEAH box DNA helicase"/>
    <property type="match status" value="1"/>
</dbReference>
<dbReference type="InterPro" id="IPR004179">
    <property type="entry name" value="Sec63-dom"/>
</dbReference>
<dbReference type="SMART" id="SM00487">
    <property type="entry name" value="DEXDc"/>
    <property type="match status" value="1"/>
</dbReference>
<dbReference type="InterPro" id="IPR014001">
    <property type="entry name" value="Helicase_ATP-bd"/>
</dbReference>
<organism evidence="18 19">
    <name type="scientific">Emergomyces africanus</name>
    <dbReference type="NCBI Taxonomy" id="1955775"/>
    <lineage>
        <taxon>Eukaryota</taxon>
        <taxon>Fungi</taxon>
        <taxon>Dikarya</taxon>
        <taxon>Ascomycota</taxon>
        <taxon>Pezizomycotina</taxon>
        <taxon>Eurotiomycetes</taxon>
        <taxon>Eurotiomycetidae</taxon>
        <taxon>Onygenales</taxon>
        <taxon>Ajellomycetaceae</taxon>
        <taxon>Emergomyces</taxon>
    </lineage>
</organism>
<sequence length="1631" mass="181698">MDNQKQDTTSFRRLLSTFKSPAASSSSSISPSISSASPSCAPAFKPFTVPMQNPKWKSQQTQSTSIRNNNRTRGIGTTAIGLRGLPKRAQQQARPAAFSSARELGLPGQDGDLRFDAFDRELLAQLESQTKQLQDGSEAYERAEESTDLYGPTVGPVERPQNNSIFFPRSPIVMGASFCQHASSSAEVGPLSSPSLAVKALKRPPIFSKDEVQNDDQDPRQSPFSHQTISLPGSCAPAGLSSSPLKSRGIHLDHAPPMIQGIRLVSTRELPDRFRSIFSFSVFNAIQSKCFRPIYQGDQNFVLSAPTGSGKTVVMELAICRLVTNFKDCRFKVVYQAPTKSLCSERFRDWQTKFTSLDLQCAELTGDTDHAQLRNVQNSNIIITTPEKWDSMTRKWKDHIKLMQLVKLFLIDEVHILKETRGATLEAVVSRMKSVDPNVRFVALSATVPNSEDIASWLGRDPTTQHLPAHRERFGEEFRPVKLQKFVYGYQGNGNDFAFDKACEARLPEVMEKHSKKKPIMIFCCTRNSAIATSKYLAKLWTSTNPPNRLWSSSSKPIGVQNPDLRATILAGVAFHHAGLDAGDRHAVESGFLSGQINVICCTSTLAVGINLPCHLVIIKNTVSWQDNCCKEYTDLEMMQMLGRAGRPQFDDSAVGVILTRKERVHHYEKLVAGTEPLESCLHLNLIDHLNAEIGLGTVTDVESGTRWLAGTFFFVRLRKNPAHYKLKEGANRVDEEEMLKEICETNIKLLQESSLITSGEPLKSTEFGDAMARYYIKFETMKLFLSLPPKAKISEILSVIAQADEFREIRLKAGEKSLYKELNKGNGIRFPIKTDIALPAHKISLLIQSELGGVDIPTGDQYQKHRLSFQQDKGLVFSHVNRLIRCIIDCQISLQDSVSARHALELARSIGARVWDNSALQMKQIEQIGIVAVRKLANAGIKSIEVLEATEPHRIDMLLSKNPPFGLKILSRLAEFPKTRVSVQLVRKDIKPGKAVRIGFKAEIGFINEKLPTFFRRKPIYVCFLAETSDGRLIDFRRISATKLQNGHDILLNVELVDVYQYISCFVMCDDIAGTLQQAELRHDIPASHFPAKQTEPPSTESELKHAINPSGSRRNHTPNKGTPNRIVLDEFEDDGLDDVDFIAAAEDIGYHSLDEWNRNDDRVQTTLDSTQEAASSKNIMDLRTKKSEEPIRLENGNWACNHRCKDKTSCKHLCCRHGTDRPPKPSKKQEPASNASAKVAAISKESRSLSEWTKAQALCSRQRNKNHEQKREVEIVDLCGDENASVKRNITDTTSRFMKDEGARKQSRIEDSTGKAKSRNKKLTTTSSLLKQSPLGLSFIGEDEFQEPQTPFEEAGFSSDYGTSWADDLPSPNTLLRSCLKKGKEKTKNRDFDLFEHNVEKPLNVALYDGSGSCKTISPLALMKSDSKPVSPEDIDDRTSSPEKLSTSNDLLSSSTTKQSTVGTNESNATARTKATTLFPLDDSNTIAIDNDDSDPSDLIFINNQNFYNREESDFLSSSNAKRPNSTAVRSYAMANNDNYCYDIENAIRNKRRKHNDVELDSTSAVAPPPPTTTITTTAFDSFPTDSAEPFSIENREEGSLLGNGGALTGWEGLDISLLEEFKDLVEFF</sequence>
<evidence type="ECO:0000256" key="9">
    <source>
        <dbReference type="ARBA" id="ARBA00022840"/>
    </source>
</evidence>
<evidence type="ECO:0000256" key="4">
    <source>
        <dbReference type="ARBA" id="ARBA00022741"/>
    </source>
</evidence>
<dbReference type="CDD" id="cd18795">
    <property type="entry name" value="SF2_C_Ski2"/>
    <property type="match status" value="1"/>
</dbReference>
<dbReference type="InterPro" id="IPR052247">
    <property type="entry name" value="Meiotic_Crossover_Helicase"/>
</dbReference>
<dbReference type="SUPFAM" id="SSF52540">
    <property type="entry name" value="P-loop containing nucleoside triphosphate hydrolases"/>
    <property type="match status" value="1"/>
</dbReference>
<keyword evidence="19" id="KW-1185">Reference proteome</keyword>
<keyword evidence="10" id="KW-0413">Isomerase</keyword>
<evidence type="ECO:0000256" key="1">
    <source>
        <dbReference type="ARBA" id="ARBA00001947"/>
    </source>
</evidence>
<dbReference type="GO" id="GO:0007131">
    <property type="term" value="P:reciprocal meiotic recombination"/>
    <property type="evidence" value="ECO:0007669"/>
    <property type="project" value="UniProtKB-ARBA"/>
</dbReference>
<keyword evidence="4" id="KW-0547">Nucleotide-binding</keyword>
<comment type="similarity">
    <text evidence="2">Belongs to the helicase family. SKI2 subfamily.</text>
</comment>
<feature type="compositionally biased region" description="Polar residues" evidence="15">
    <location>
        <begin position="55"/>
        <end position="72"/>
    </location>
</feature>
<evidence type="ECO:0000256" key="3">
    <source>
        <dbReference type="ARBA" id="ARBA00022723"/>
    </source>
</evidence>
<dbReference type="PANTHER" id="PTHR47835:SF3">
    <property type="entry name" value="HELICASE FOR MEIOSIS 1"/>
    <property type="match status" value="1"/>
</dbReference>
<dbReference type="Gene3D" id="3.40.50.300">
    <property type="entry name" value="P-loop containing nucleotide triphosphate hydrolases"/>
    <property type="match status" value="2"/>
</dbReference>
<dbReference type="FunFam" id="3.40.50.300:FF:000950">
    <property type="entry name" value="probable ATP-dependent DNA helicase HFM1"/>
    <property type="match status" value="1"/>
</dbReference>
<name>A0A1B7NVD9_9EURO</name>
<dbReference type="PROSITE" id="PS51194">
    <property type="entry name" value="HELICASE_CTER"/>
    <property type="match status" value="1"/>
</dbReference>